<dbReference type="EMBL" id="KN825654">
    <property type="protein sequence ID" value="KIK82244.1"/>
    <property type="molecule type" value="Genomic_DNA"/>
</dbReference>
<gene>
    <name evidence="2" type="ORF">PAXRUDRAFT_723585</name>
</gene>
<dbReference type="Proteomes" id="UP000054538">
    <property type="component" value="Unassembled WGS sequence"/>
</dbReference>
<proteinExistence type="predicted"/>
<sequence length="218" mass="24961">MTAALTSFAPHGVRSSAQVQRKGGQAMCLIEFHLRATHNSSTACPLTFWFELDEEENPPRSGKLWARSVTLLELKKDFEKSEMQAGAGRRREAGQAQDKRRSTPYKSNATSEAKCLIRPCQRSIEGRIYHTRWHSDLTRRNNRKAQVLSPRPPPPLLHYHSSSHRVFRDLSVLLQQQHDTHYNTYLDPSHIASPNALLCQCKCWHPLLPLQLLVYSIN</sequence>
<dbReference type="HOGENOM" id="CLU_1267255_0_0_1"/>
<organism evidence="2 3">
    <name type="scientific">Paxillus rubicundulus Ve08.2h10</name>
    <dbReference type="NCBI Taxonomy" id="930991"/>
    <lineage>
        <taxon>Eukaryota</taxon>
        <taxon>Fungi</taxon>
        <taxon>Dikarya</taxon>
        <taxon>Basidiomycota</taxon>
        <taxon>Agaricomycotina</taxon>
        <taxon>Agaricomycetes</taxon>
        <taxon>Agaricomycetidae</taxon>
        <taxon>Boletales</taxon>
        <taxon>Paxilineae</taxon>
        <taxon>Paxillaceae</taxon>
        <taxon>Paxillus</taxon>
    </lineage>
</organism>
<reference evidence="3" key="2">
    <citation type="submission" date="2015-01" db="EMBL/GenBank/DDBJ databases">
        <title>Evolutionary Origins and Diversification of the Mycorrhizal Mutualists.</title>
        <authorList>
            <consortium name="DOE Joint Genome Institute"/>
            <consortium name="Mycorrhizal Genomics Consortium"/>
            <person name="Kohler A."/>
            <person name="Kuo A."/>
            <person name="Nagy L.G."/>
            <person name="Floudas D."/>
            <person name="Copeland A."/>
            <person name="Barry K.W."/>
            <person name="Cichocki N."/>
            <person name="Veneault-Fourrey C."/>
            <person name="LaButti K."/>
            <person name="Lindquist E.A."/>
            <person name="Lipzen A."/>
            <person name="Lundell T."/>
            <person name="Morin E."/>
            <person name="Murat C."/>
            <person name="Riley R."/>
            <person name="Ohm R."/>
            <person name="Sun H."/>
            <person name="Tunlid A."/>
            <person name="Henrissat B."/>
            <person name="Grigoriev I.V."/>
            <person name="Hibbett D.S."/>
            <person name="Martin F."/>
        </authorList>
    </citation>
    <scope>NUCLEOTIDE SEQUENCE [LARGE SCALE GENOMIC DNA]</scope>
    <source>
        <strain evidence="3">Ve08.2h10</strain>
    </source>
</reference>
<feature type="region of interest" description="Disordered" evidence="1">
    <location>
        <begin position="81"/>
        <end position="109"/>
    </location>
</feature>
<accession>A0A0D0DKJ4</accession>
<keyword evidence="3" id="KW-1185">Reference proteome</keyword>
<evidence type="ECO:0000256" key="1">
    <source>
        <dbReference type="SAM" id="MobiDB-lite"/>
    </source>
</evidence>
<feature type="compositionally biased region" description="Basic and acidic residues" evidence="1">
    <location>
        <begin position="89"/>
        <end position="101"/>
    </location>
</feature>
<name>A0A0D0DKJ4_9AGAM</name>
<dbReference type="InParanoid" id="A0A0D0DKJ4"/>
<dbReference type="AlphaFoldDB" id="A0A0D0DKJ4"/>
<protein>
    <submittedName>
        <fullName evidence="2">Uncharacterized protein</fullName>
    </submittedName>
</protein>
<reference evidence="2 3" key="1">
    <citation type="submission" date="2014-04" db="EMBL/GenBank/DDBJ databases">
        <authorList>
            <consortium name="DOE Joint Genome Institute"/>
            <person name="Kuo A."/>
            <person name="Kohler A."/>
            <person name="Jargeat P."/>
            <person name="Nagy L.G."/>
            <person name="Floudas D."/>
            <person name="Copeland A."/>
            <person name="Barry K.W."/>
            <person name="Cichocki N."/>
            <person name="Veneault-Fourrey C."/>
            <person name="LaButti K."/>
            <person name="Lindquist E.A."/>
            <person name="Lipzen A."/>
            <person name="Lundell T."/>
            <person name="Morin E."/>
            <person name="Murat C."/>
            <person name="Sun H."/>
            <person name="Tunlid A."/>
            <person name="Henrissat B."/>
            <person name="Grigoriev I.V."/>
            <person name="Hibbett D.S."/>
            <person name="Martin F."/>
            <person name="Nordberg H.P."/>
            <person name="Cantor M.N."/>
            <person name="Hua S.X."/>
        </authorList>
    </citation>
    <scope>NUCLEOTIDE SEQUENCE [LARGE SCALE GENOMIC DNA]</scope>
    <source>
        <strain evidence="2 3">Ve08.2h10</strain>
    </source>
</reference>
<evidence type="ECO:0000313" key="3">
    <source>
        <dbReference type="Proteomes" id="UP000054538"/>
    </source>
</evidence>
<evidence type="ECO:0000313" key="2">
    <source>
        <dbReference type="EMBL" id="KIK82244.1"/>
    </source>
</evidence>